<accession>A0ACB6Z634</accession>
<dbReference type="EMBL" id="MU118105">
    <property type="protein sequence ID" value="KAF9645071.1"/>
    <property type="molecule type" value="Genomic_DNA"/>
</dbReference>
<protein>
    <submittedName>
        <fullName evidence="1">Di-trans-poly-cis-decaprenylcistransferase</fullName>
    </submittedName>
</protein>
<organism evidence="1 2">
    <name type="scientific">Thelephora ganbajun</name>
    <name type="common">Ganba fungus</name>
    <dbReference type="NCBI Taxonomy" id="370292"/>
    <lineage>
        <taxon>Eukaryota</taxon>
        <taxon>Fungi</taxon>
        <taxon>Dikarya</taxon>
        <taxon>Basidiomycota</taxon>
        <taxon>Agaricomycotina</taxon>
        <taxon>Agaricomycetes</taxon>
        <taxon>Thelephorales</taxon>
        <taxon>Thelephoraceae</taxon>
        <taxon>Thelephora</taxon>
    </lineage>
</organism>
<name>A0ACB6Z634_THEGA</name>
<reference evidence="1" key="2">
    <citation type="journal article" date="2020" name="Nat. Commun.">
        <title>Large-scale genome sequencing of mycorrhizal fungi provides insights into the early evolution of symbiotic traits.</title>
        <authorList>
            <person name="Miyauchi S."/>
            <person name="Kiss E."/>
            <person name="Kuo A."/>
            <person name="Drula E."/>
            <person name="Kohler A."/>
            <person name="Sanchez-Garcia M."/>
            <person name="Morin E."/>
            <person name="Andreopoulos B."/>
            <person name="Barry K.W."/>
            <person name="Bonito G."/>
            <person name="Buee M."/>
            <person name="Carver A."/>
            <person name="Chen C."/>
            <person name="Cichocki N."/>
            <person name="Clum A."/>
            <person name="Culley D."/>
            <person name="Crous P.W."/>
            <person name="Fauchery L."/>
            <person name="Girlanda M."/>
            <person name="Hayes R.D."/>
            <person name="Keri Z."/>
            <person name="LaButti K."/>
            <person name="Lipzen A."/>
            <person name="Lombard V."/>
            <person name="Magnuson J."/>
            <person name="Maillard F."/>
            <person name="Murat C."/>
            <person name="Nolan M."/>
            <person name="Ohm R.A."/>
            <person name="Pangilinan J."/>
            <person name="Pereira M.F."/>
            <person name="Perotto S."/>
            <person name="Peter M."/>
            <person name="Pfister S."/>
            <person name="Riley R."/>
            <person name="Sitrit Y."/>
            <person name="Stielow J.B."/>
            <person name="Szollosi G."/>
            <person name="Zifcakova L."/>
            <person name="Stursova M."/>
            <person name="Spatafora J.W."/>
            <person name="Tedersoo L."/>
            <person name="Vaario L.M."/>
            <person name="Yamada A."/>
            <person name="Yan M."/>
            <person name="Wang P."/>
            <person name="Xu J."/>
            <person name="Bruns T."/>
            <person name="Baldrian P."/>
            <person name="Vilgalys R."/>
            <person name="Dunand C."/>
            <person name="Henrissat B."/>
            <person name="Grigoriev I.V."/>
            <person name="Hibbett D."/>
            <person name="Nagy L.G."/>
            <person name="Martin F.M."/>
        </authorList>
    </citation>
    <scope>NUCLEOTIDE SEQUENCE</scope>
    <source>
        <strain evidence="1">P2</strain>
    </source>
</reference>
<gene>
    <name evidence="1" type="ORF">BDM02DRAFT_711505</name>
</gene>
<evidence type="ECO:0000313" key="1">
    <source>
        <dbReference type="EMBL" id="KAF9645071.1"/>
    </source>
</evidence>
<sequence length="273" mass="30983">MTSLLNSAYDSLSSTFRRGLIKILAAGPVPQHIAFVMDGNRRYARQRNMAIKQGHTDGFYALRQMLEICLRLGVKCVTVFAFSIENFKRSEKEVNALMELAETKLLELTKHGEMLDEYGVKLNVLGRIEMLPENVQKSVRIAQEMTKNNDKSILNLCMPYTSRDEIATAVQSVVQERVAGGLDDTEHPITEEDIERYMMTSLAGSPPLDILVRSSGVKRLSDFLMWQASENVQLHFSSAYWPDIGFWNLLPVILDYQAKVWSQQGKTEELSSR</sequence>
<proteinExistence type="predicted"/>
<evidence type="ECO:0000313" key="2">
    <source>
        <dbReference type="Proteomes" id="UP000886501"/>
    </source>
</evidence>
<keyword evidence="2" id="KW-1185">Reference proteome</keyword>
<dbReference type="Proteomes" id="UP000886501">
    <property type="component" value="Unassembled WGS sequence"/>
</dbReference>
<reference evidence="1" key="1">
    <citation type="submission" date="2019-10" db="EMBL/GenBank/DDBJ databases">
        <authorList>
            <consortium name="DOE Joint Genome Institute"/>
            <person name="Kuo A."/>
            <person name="Miyauchi S."/>
            <person name="Kiss E."/>
            <person name="Drula E."/>
            <person name="Kohler A."/>
            <person name="Sanchez-Garcia M."/>
            <person name="Andreopoulos B."/>
            <person name="Barry K.W."/>
            <person name="Bonito G."/>
            <person name="Buee M."/>
            <person name="Carver A."/>
            <person name="Chen C."/>
            <person name="Cichocki N."/>
            <person name="Clum A."/>
            <person name="Culley D."/>
            <person name="Crous P.W."/>
            <person name="Fauchery L."/>
            <person name="Girlanda M."/>
            <person name="Hayes R."/>
            <person name="Keri Z."/>
            <person name="Labutti K."/>
            <person name="Lipzen A."/>
            <person name="Lombard V."/>
            <person name="Magnuson J."/>
            <person name="Maillard F."/>
            <person name="Morin E."/>
            <person name="Murat C."/>
            <person name="Nolan M."/>
            <person name="Ohm R."/>
            <person name="Pangilinan J."/>
            <person name="Pereira M."/>
            <person name="Perotto S."/>
            <person name="Peter M."/>
            <person name="Riley R."/>
            <person name="Sitrit Y."/>
            <person name="Stielow B."/>
            <person name="Szollosi G."/>
            <person name="Zifcakova L."/>
            <person name="Stursova M."/>
            <person name="Spatafora J.W."/>
            <person name="Tedersoo L."/>
            <person name="Vaario L.-M."/>
            <person name="Yamada A."/>
            <person name="Yan M."/>
            <person name="Wang P."/>
            <person name="Xu J."/>
            <person name="Bruns T."/>
            <person name="Baldrian P."/>
            <person name="Vilgalys R."/>
            <person name="Henrissat B."/>
            <person name="Grigoriev I.V."/>
            <person name="Hibbett D."/>
            <person name="Nagy L.G."/>
            <person name="Martin F.M."/>
        </authorList>
    </citation>
    <scope>NUCLEOTIDE SEQUENCE</scope>
    <source>
        <strain evidence="1">P2</strain>
    </source>
</reference>
<comment type="caution">
    <text evidence="1">The sequence shown here is derived from an EMBL/GenBank/DDBJ whole genome shotgun (WGS) entry which is preliminary data.</text>
</comment>